<dbReference type="AlphaFoldDB" id="A0A2Z2K860"/>
<keyword evidence="2" id="KW-1185">Reference proteome</keyword>
<proteinExistence type="predicted"/>
<evidence type="ECO:0000313" key="1">
    <source>
        <dbReference type="EMBL" id="ASA19405.1"/>
    </source>
</evidence>
<reference evidence="1 2" key="1">
    <citation type="submission" date="2017-06" db="EMBL/GenBank/DDBJ databases">
        <title>Complete genome sequence of Paenibacillus donghaensis KCTC 13049T isolated from East Sea sediment, South Korea.</title>
        <authorList>
            <person name="Jung B.K."/>
            <person name="Hong S.-J."/>
            <person name="Shin J.-H."/>
        </authorList>
    </citation>
    <scope>NUCLEOTIDE SEQUENCE [LARGE SCALE GENOMIC DNA]</scope>
    <source>
        <strain evidence="1 2">KCTC 13049</strain>
    </source>
</reference>
<protein>
    <submittedName>
        <fullName evidence="1">Uncharacterized protein</fullName>
    </submittedName>
</protein>
<dbReference type="EMBL" id="CP021780">
    <property type="protein sequence ID" value="ASA19405.1"/>
    <property type="molecule type" value="Genomic_DNA"/>
</dbReference>
<dbReference type="OrthoDB" id="2646108at2"/>
<evidence type="ECO:0000313" key="2">
    <source>
        <dbReference type="Proteomes" id="UP000249890"/>
    </source>
</evidence>
<gene>
    <name evidence="1" type="ORF">B9T62_00160</name>
</gene>
<dbReference type="KEGG" id="pdh:B9T62_00160"/>
<dbReference type="Proteomes" id="UP000249890">
    <property type="component" value="Chromosome"/>
</dbReference>
<accession>A0A2Z2K860</accession>
<name>A0A2Z2K860_9BACL</name>
<dbReference type="RefSeq" id="WP_087913430.1">
    <property type="nucleotide sequence ID" value="NZ_CP021780.1"/>
</dbReference>
<organism evidence="1 2">
    <name type="scientific">Paenibacillus donghaensis</name>
    <dbReference type="NCBI Taxonomy" id="414771"/>
    <lineage>
        <taxon>Bacteria</taxon>
        <taxon>Bacillati</taxon>
        <taxon>Bacillota</taxon>
        <taxon>Bacilli</taxon>
        <taxon>Bacillales</taxon>
        <taxon>Paenibacillaceae</taxon>
        <taxon>Paenibacillus</taxon>
    </lineage>
</organism>
<sequence length="77" mass="8693">MNNAVIIALYGAALYWGCRKLQGKDSKLHRVEYSCILGWCLYLHLCGINGLRHYSISSLYIAYFQPAGRAIIQWLGG</sequence>